<organism evidence="1 2">
    <name type="scientific">Coemansia furcata</name>
    <dbReference type="NCBI Taxonomy" id="417177"/>
    <lineage>
        <taxon>Eukaryota</taxon>
        <taxon>Fungi</taxon>
        <taxon>Fungi incertae sedis</taxon>
        <taxon>Zoopagomycota</taxon>
        <taxon>Kickxellomycotina</taxon>
        <taxon>Kickxellomycetes</taxon>
        <taxon>Kickxellales</taxon>
        <taxon>Kickxellaceae</taxon>
        <taxon>Coemansia</taxon>
    </lineage>
</organism>
<feature type="non-terminal residue" evidence="1">
    <location>
        <position position="1"/>
    </location>
</feature>
<proteinExistence type="predicted"/>
<sequence>GSAAGEGAASLREVIVYLRRERELVAAQLEVAQQEAQRWRQQATHAQRMLDDVRQELTQESEPRAKEGGSAQDSADQAQLLRESNSVLRSELTLARTRLRDVEADLVRVRDQEVPQLRSAHAALTAELGAARAQAEQLAGMCEHWKQRHEKVLAKYQMIEPEEYDALKVENAKMAADCEALRQQIADLQKHAAEAGEQRSAAQSSRVRSLQADVARLRAQIEAQLKELEEVREKSSQAEAAAAAGAREQLEAAQADVQAAQAAALASKGKYEKLHTVFTKLREQSVDKLEASNRTIKEREAAIQALTAQIEAAQEGGSDVAAAAATVAALTEEKDRAVAKQNALAEELQTAHAQLSEAREQLQARSAQVQPAADDASGGEAVRRQLAEAEAKVKEYEGQLEQLKARALRYARDNKAFQARVSELEKQLAGADGGTLQAQLDAAKQQLADAEAKIETATTNAKKSAELRSKLQISRANKRADELEKQVAALEAKIGELAPGESASLKRPNDAADGPAKKAHVEGRSARAAAHRFHTAAVRAEASQFTMPALSPTMTEGGIARWEKKEGESFSAGDLLLQIETDKAQMDVEAQDDGILVKILAPEGSQNVSVNSVIAIIAEEGDDLSSIDIAGLSAKGTVPKKAEAVEAPLAPSSAPKAAVAELAQRSDDNSAHGQLSPAVTFAIHANHIANASEISGSGPKGRILKGDVIQFLREGKAVIDKVSATHAAPVAAVAAAPAKAPAAARSSADAETAFLVQSLESSVLRRLGELELAKRSTTVQVPADKLAKLVKADRKLSDAAFALRAAALALHQVPLAKDGNTRVGVAVEGSKAPVVVEIADASTTSVLELAAKIRDAQKAATLPSASGPLAVVLAAEGVYTPATLPLGSTVLVVGKPHAVVSSAEASAALESALNQLVGGATKPKPTVSAANVFDVGVIGESPANGTFAGKVKGFLSNPELLMF</sequence>
<name>A0ACC1LM80_9FUNG</name>
<dbReference type="Proteomes" id="UP001140096">
    <property type="component" value="Unassembled WGS sequence"/>
</dbReference>
<reference evidence="1" key="1">
    <citation type="submission" date="2022-07" db="EMBL/GenBank/DDBJ databases">
        <title>Phylogenomic reconstructions and comparative analyses of Kickxellomycotina fungi.</title>
        <authorList>
            <person name="Reynolds N.K."/>
            <person name="Stajich J.E."/>
            <person name="Barry K."/>
            <person name="Grigoriev I.V."/>
            <person name="Crous P."/>
            <person name="Smith M.E."/>
        </authorList>
    </citation>
    <scope>NUCLEOTIDE SEQUENCE</scope>
    <source>
        <strain evidence="1">CBS 102833</strain>
    </source>
</reference>
<protein>
    <submittedName>
        <fullName evidence="1">Uncharacterized protein</fullName>
    </submittedName>
</protein>
<evidence type="ECO:0000313" key="2">
    <source>
        <dbReference type="Proteomes" id="UP001140096"/>
    </source>
</evidence>
<dbReference type="EMBL" id="JANBUP010000258">
    <property type="protein sequence ID" value="KAJ2812258.1"/>
    <property type="molecule type" value="Genomic_DNA"/>
</dbReference>
<gene>
    <name evidence="1" type="ORF">H4S07_001520</name>
</gene>
<comment type="caution">
    <text evidence="1">The sequence shown here is derived from an EMBL/GenBank/DDBJ whole genome shotgun (WGS) entry which is preliminary data.</text>
</comment>
<keyword evidence="2" id="KW-1185">Reference proteome</keyword>
<evidence type="ECO:0000313" key="1">
    <source>
        <dbReference type="EMBL" id="KAJ2812258.1"/>
    </source>
</evidence>
<accession>A0ACC1LM80</accession>